<keyword evidence="1" id="KW-0067">ATP-binding</keyword>
<accession>A0A377JH42</accession>
<protein>
    <submittedName>
        <fullName evidence="1">Predicted ATP-binding protein involved in virulence</fullName>
    </submittedName>
</protein>
<gene>
    <name evidence="1" type="ORF">NCTC10672_00784</name>
</gene>
<dbReference type="InterPro" id="IPR027417">
    <property type="entry name" value="P-loop_NTPase"/>
</dbReference>
<proteinExistence type="predicted"/>
<dbReference type="AlphaFoldDB" id="A0A377JH42"/>
<reference evidence="1 2" key="1">
    <citation type="submission" date="2018-06" db="EMBL/GenBank/DDBJ databases">
        <authorList>
            <consortium name="Pathogen Informatics"/>
            <person name="Doyle S."/>
        </authorList>
    </citation>
    <scope>NUCLEOTIDE SEQUENCE [LARGE SCALE GENOMIC DNA]</scope>
    <source>
        <strain evidence="1 2">NCTC10672</strain>
    </source>
</reference>
<sequence length="281" mass="33284">MKITRFLCSKLHGFLDIDITFNSDLNFITGINGVGKTAVLKTIKAITAPIPDFHYLSNLEFSNIIVYLEKDRNKYKIECRLDNSIKKLNIKNITKEINDNPDLVDEKIWINIPKSDSFEEIEYKFKRSEFYKIIPKEFSCLFLDLKRNMIENKISQDFNDFQDNFLIRKYFSSKAELSHNEIKNAIENKIKILHNEIESLQVNLYSDILQICFEFMTVNDHLQISNYESDINELIKSKPDVIRTIENIEKKFNIKNIKDKINDFFDKLSEINKTKKRKKDE</sequence>
<evidence type="ECO:0000313" key="2">
    <source>
        <dbReference type="Proteomes" id="UP000254186"/>
    </source>
</evidence>
<keyword evidence="1" id="KW-0547">Nucleotide-binding</keyword>
<evidence type="ECO:0000313" key="1">
    <source>
        <dbReference type="EMBL" id="STP03465.1"/>
    </source>
</evidence>
<organism evidence="1 2">
    <name type="scientific">Haemophilus parainfluenzae</name>
    <dbReference type="NCBI Taxonomy" id="729"/>
    <lineage>
        <taxon>Bacteria</taxon>
        <taxon>Pseudomonadati</taxon>
        <taxon>Pseudomonadota</taxon>
        <taxon>Gammaproteobacteria</taxon>
        <taxon>Pasteurellales</taxon>
        <taxon>Pasteurellaceae</taxon>
        <taxon>Haemophilus</taxon>
    </lineage>
</organism>
<dbReference type="RefSeq" id="WP_115179877.1">
    <property type="nucleotide sequence ID" value="NZ_UGHY01000002.1"/>
</dbReference>
<dbReference type="Proteomes" id="UP000254186">
    <property type="component" value="Unassembled WGS sequence"/>
</dbReference>
<dbReference type="EMBL" id="UGHY01000002">
    <property type="protein sequence ID" value="STP03465.1"/>
    <property type="molecule type" value="Genomic_DNA"/>
</dbReference>
<dbReference type="GO" id="GO:0005524">
    <property type="term" value="F:ATP binding"/>
    <property type="evidence" value="ECO:0007669"/>
    <property type="project" value="UniProtKB-KW"/>
</dbReference>
<dbReference type="Gene3D" id="3.40.50.300">
    <property type="entry name" value="P-loop containing nucleotide triphosphate hydrolases"/>
    <property type="match status" value="1"/>
</dbReference>
<name>A0A377JH42_HAEPA</name>
<dbReference type="SUPFAM" id="SSF52540">
    <property type="entry name" value="P-loop containing nucleoside triphosphate hydrolases"/>
    <property type="match status" value="1"/>
</dbReference>